<sequence>MARGSTAARQSPDDATDSVLGRGARVRGRVHGDGSLRVEGTIEGDVQVSGDIEIDDGGSVSGDVDAGALTIGGQLTGNASARGPITIRSTARVSGDMLGAEVVLEEGASFTGRIEAEFELPEELTGR</sequence>
<dbReference type="InterPro" id="IPR007607">
    <property type="entry name" value="BacA/B"/>
</dbReference>
<evidence type="ECO:0000313" key="4">
    <source>
        <dbReference type="Proteomes" id="UP000067626"/>
    </source>
</evidence>
<organism evidence="3 4">
    <name type="scientific">Chondromyces crocatus</name>
    <dbReference type="NCBI Taxonomy" id="52"/>
    <lineage>
        <taxon>Bacteria</taxon>
        <taxon>Pseudomonadati</taxon>
        <taxon>Myxococcota</taxon>
        <taxon>Polyangia</taxon>
        <taxon>Polyangiales</taxon>
        <taxon>Polyangiaceae</taxon>
        <taxon>Chondromyces</taxon>
    </lineage>
</organism>
<dbReference type="PANTHER" id="PTHR35024">
    <property type="entry name" value="HYPOTHETICAL CYTOSOLIC PROTEIN"/>
    <property type="match status" value="1"/>
</dbReference>
<dbReference type="EMBL" id="CP012159">
    <property type="protein sequence ID" value="AKT37174.1"/>
    <property type="molecule type" value="Genomic_DNA"/>
</dbReference>
<evidence type="ECO:0008006" key="5">
    <source>
        <dbReference type="Google" id="ProtNLM"/>
    </source>
</evidence>
<reference evidence="3 4" key="1">
    <citation type="submission" date="2015-07" db="EMBL/GenBank/DDBJ databases">
        <title>Genome analysis of myxobacterium Chondromyces crocatus Cm c5 reveals a high potential for natural compound synthesis and the genetic basis for the loss of fruiting body formation.</title>
        <authorList>
            <person name="Zaburannyi N."/>
            <person name="Bunk B."/>
            <person name="Maier J."/>
            <person name="Overmann J."/>
            <person name="Mueller R."/>
        </authorList>
    </citation>
    <scope>NUCLEOTIDE SEQUENCE [LARGE SCALE GENOMIC DNA]</scope>
    <source>
        <strain evidence="3 4">Cm c5</strain>
    </source>
</reference>
<evidence type="ECO:0000313" key="3">
    <source>
        <dbReference type="EMBL" id="AKT37174.1"/>
    </source>
</evidence>
<dbReference type="Pfam" id="PF04519">
    <property type="entry name" value="Bactofilin"/>
    <property type="match status" value="1"/>
</dbReference>
<feature type="region of interest" description="Disordered" evidence="2">
    <location>
        <begin position="1"/>
        <end position="36"/>
    </location>
</feature>
<dbReference type="PANTHER" id="PTHR35024:SF4">
    <property type="entry name" value="POLYMER-FORMING CYTOSKELETAL PROTEIN"/>
    <property type="match status" value="1"/>
</dbReference>
<dbReference type="OrthoDB" id="119922at2"/>
<dbReference type="KEGG" id="ccro:CMC5_013040"/>
<evidence type="ECO:0000256" key="1">
    <source>
        <dbReference type="ARBA" id="ARBA00044755"/>
    </source>
</evidence>
<proteinExistence type="inferred from homology"/>
<dbReference type="RefSeq" id="WP_050429578.1">
    <property type="nucleotide sequence ID" value="NZ_CP012159.1"/>
</dbReference>
<gene>
    <name evidence="3" type="ORF">CMC5_013040</name>
</gene>
<keyword evidence="4" id="KW-1185">Reference proteome</keyword>
<dbReference type="Proteomes" id="UP000067626">
    <property type="component" value="Chromosome"/>
</dbReference>
<protein>
    <recommendedName>
        <fullName evidence="5">Cell shape determination protein CcmA</fullName>
    </recommendedName>
</protein>
<name>A0A0K1E8J6_CHOCO</name>
<dbReference type="STRING" id="52.CMC5_013040"/>
<comment type="similarity">
    <text evidence="1">Belongs to the bactofilin family.</text>
</comment>
<dbReference type="AlphaFoldDB" id="A0A0K1E8J6"/>
<evidence type="ECO:0000256" key="2">
    <source>
        <dbReference type="SAM" id="MobiDB-lite"/>
    </source>
</evidence>
<accession>A0A0K1E8J6</accession>